<organism evidence="1">
    <name type="scientific">marine sediment metagenome</name>
    <dbReference type="NCBI Taxonomy" id="412755"/>
    <lineage>
        <taxon>unclassified sequences</taxon>
        <taxon>metagenomes</taxon>
        <taxon>ecological metagenomes</taxon>
    </lineage>
</organism>
<reference evidence="1" key="1">
    <citation type="journal article" date="2015" name="Nature">
        <title>Complex archaea that bridge the gap between prokaryotes and eukaryotes.</title>
        <authorList>
            <person name="Spang A."/>
            <person name="Saw J.H."/>
            <person name="Jorgensen S.L."/>
            <person name="Zaremba-Niedzwiedzka K."/>
            <person name="Martijn J."/>
            <person name="Lind A.E."/>
            <person name="van Eijk R."/>
            <person name="Schleper C."/>
            <person name="Guy L."/>
            <person name="Ettema T.J."/>
        </authorList>
    </citation>
    <scope>NUCLEOTIDE SEQUENCE</scope>
</reference>
<evidence type="ECO:0000313" key="1">
    <source>
        <dbReference type="EMBL" id="KKN20182.1"/>
    </source>
</evidence>
<name>A0A0F9P6Z6_9ZZZZ</name>
<sequence length="69" mass="8013">MPVRKRKNHLYKSSTTIVTEPAPKERGTNSHQLGWELGMDATLMCDLLTTGKYHNRDNENKWRSQANKK</sequence>
<protein>
    <submittedName>
        <fullName evidence="1">Uncharacterized protein</fullName>
    </submittedName>
</protein>
<proteinExistence type="predicted"/>
<comment type="caution">
    <text evidence="1">The sequence shown here is derived from an EMBL/GenBank/DDBJ whole genome shotgun (WGS) entry which is preliminary data.</text>
</comment>
<accession>A0A0F9P6Z6</accession>
<gene>
    <name evidence="1" type="ORF">LCGC14_0938080</name>
</gene>
<dbReference type="EMBL" id="LAZR01003265">
    <property type="protein sequence ID" value="KKN20182.1"/>
    <property type="molecule type" value="Genomic_DNA"/>
</dbReference>
<dbReference type="AlphaFoldDB" id="A0A0F9P6Z6"/>